<dbReference type="SUPFAM" id="SSF53474">
    <property type="entry name" value="alpha/beta-Hydrolases"/>
    <property type="match status" value="1"/>
</dbReference>
<accession>A0A1I7H3R3</accession>
<organism evidence="3 4">
    <name type="scientific">Paenacidovorax caeni</name>
    <dbReference type="NCBI Taxonomy" id="343013"/>
    <lineage>
        <taxon>Bacteria</taxon>
        <taxon>Pseudomonadati</taxon>
        <taxon>Pseudomonadota</taxon>
        <taxon>Betaproteobacteria</taxon>
        <taxon>Burkholderiales</taxon>
        <taxon>Comamonadaceae</taxon>
        <taxon>Paenacidovorax</taxon>
    </lineage>
</organism>
<dbReference type="OrthoDB" id="9800634at2"/>
<dbReference type="PANTHER" id="PTHR36837">
    <property type="entry name" value="POLY(3-HYDROXYALKANOATE) POLYMERASE SUBUNIT PHAC"/>
    <property type="match status" value="1"/>
</dbReference>
<feature type="domain" description="PHB de-polymerase C-terminal" evidence="2">
    <location>
        <begin position="213"/>
        <end position="419"/>
    </location>
</feature>
<evidence type="ECO:0000259" key="2">
    <source>
        <dbReference type="Pfam" id="PF06850"/>
    </source>
</evidence>
<dbReference type="Pfam" id="PF06850">
    <property type="entry name" value="PHB_depo_C"/>
    <property type="match status" value="1"/>
</dbReference>
<dbReference type="InterPro" id="IPR029058">
    <property type="entry name" value="AB_hydrolase_fold"/>
</dbReference>
<gene>
    <name evidence="3" type="ORF">SAMN04489707_100853</name>
</gene>
<dbReference type="EMBL" id="FPBX01000008">
    <property type="protein sequence ID" value="SFU55126.1"/>
    <property type="molecule type" value="Genomic_DNA"/>
</dbReference>
<dbReference type="PANTHER" id="PTHR36837:SF4">
    <property type="entry name" value="BLR0908 PROTEIN"/>
    <property type="match status" value="1"/>
</dbReference>
<feature type="compositionally biased region" description="Low complexity" evidence="1">
    <location>
        <begin position="428"/>
        <end position="456"/>
    </location>
</feature>
<reference evidence="3 4" key="1">
    <citation type="submission" date="2016-10" db="EMBL/GenBank/DDBJ databases">
        <authorList>
            <person name="de Groot N.N."/>
        </authorList>
    </citation>
    <scope>NUCLEOTIDE SEQUENCE [LARGE SCALE GENOMIC DNA]</scope>
    <source>
        <strain evidence="3 4">R-24608</strain>
    </source>
</reference>
<dbReference type="Gene3D" id="3.40.50.1820">
    <property type="entry name" value="alpha/beta hydrolase"/>
    <property type="match status" value="1"/>
</dbReference>
<dbReference type="Proteomes" id="UP000183656">
    <property type="component" value="Unassembled WGS sequence"/>
</dbReference>
<keyword evidence="4" id="KW-1185">Reference proteome</keyword>
<dbReference type="InterPro" id="IPR010915">
    <property type="entry name" value="PHB_depoly_PhaZ"/>
</dbReference>
<sequence>MLYQIYEAQRSLMEPFADFAQAAAKLYSNPLSPLGQTPLAQRVAAGYDLLYRLGKDYEKPAFGITTVDVDGVGVAIHERIEMDKPFCELRRFKRFSDDPATLAKLKVQPVVLVVAPLSGHYATLLRDTVRAMLKDHKVYITDWKNARLVPMEDGEFHLDDYVNYVQEFIRHLQSVYGNCHIMSVCQPTVPVLAAVSLMASRGEKTPLSMTMMGGPIDARRSPTAVNDLAVQRSFQWFENNVIYRVPENYPGAGRRVYPGFLQHTGFVAMNPDRHATSHYDYFKDLVKGDDASAEAHRKFYDEYNAVLDMDADYYLETIATVFQDFKLVNGTWDVRSPEGQVERVRPQDIRTTALLTIEGELDDISGSGQTRAAHDLCTGLQDREQRHLEVKGAGHYGIFSGRRWREVVYPQVRDFIRANESSAQAGQRPTTGAASSTSAAEEAPMPAAAVTAAPQARARRPARKA</sequence>
<evidence type="ECO:0000313" key="3">
    <source>
        <dbReference type="EMBL" id="SFU55126.1"/>
    </source>
</evidence>
<proteinExistence type="predicted"/>
<evidence type="ECO:0000313" key="4">
    <source>
        <dbReference type="Proteomes" id="UP000183656"/>
    </source>
</evidence>
<dbReference type="PIRSF" id="PIRSF020818">
    <property type="entry name" value="PHB_depoly_PhaZ"/>
    <property type="match status" value="1"/>
</dbReference>
<evidence type="ECO:0000256" key="1">
    <source>
        <dbReference type="SAM" id="MobiDB-lite"/>
    </source>
</evidence>
<dbReference type="RefSeq" id="WP_054256006.1">
    <property type="nucleotide sequence ID" value="NZ_CYIG01000012.1"/>
</dbReference>
<dbReference type="AlphaFoldDB" id="A0A1I7H3R3"/>
<dbReference type="InterPro" id="IPR009656">
    <property type="entry name" value="PHB_depo_C"/>
</dbReference>
<dbReference type="InterPro" id="IPR051321">
    <property type="entry name" value="PHA/PHB_synthase"/>
</dbReference>
<protein>
    <submittedName>
        <fullName evidence="3">Poly(3-hydroxybutyrate) depolymerase</fullName>
    </submittedName>
</protein>
<name>A0A1I7H3R3_9BURK</name>
<feature type="region of interest" description="Disordered" evidence="1">
    <location>
        <begin position="420"/>
        <end position="465"/>
    </location>
</feature>
<dbReference type="STRING" id="343013.SAMN04489707_100853"/>
<dbReference type="NCBIfam" id="TIGR01849">
    <property type="entry name" value="PHB_depoly_PhaZ"/>
    <property type="match status" value="1"/>
</dbReference>